<accession>A0A7G8LHQ2</accession>
<name>A0A7G8LHQ2_9CAUD</name>
<dbReference type="EMBL" id="MT658802">
    <property type="protein sequence ID" value="QNJ56774.1"/>
    <property type="molecule type" value="Genomic_DNA"/>
</dbReference>
<protein>
    <submittedName>
        <fullName evidence="1">Uncharacterized protein</fullName>
    </submittedName>
</protein>
<keyword evidence="2" id="KW-1185">Reference proteome</keyword>
<sequence>MSLNPIEKLQAIERIASTASWQERAITPTHFARFCAEILRVIDIDELDQTCPRCGSIDTWWAPGVDGHELVCNTCRLGT</sequence>
<organism evidence="1 2">
    <name type="scientific">Mycobacterium phage Aziz</name>
    <dbReference type="NCBI Taxonomy" id="2762281"/>
    <lineage>
        <taxon>Viruses</taxon>
        <taxon>Duplodnaviria</taxon>
        <taxon>Heunggongvirae</taxon>
        <taxon>Uroviricota</taxon>
        <taxon>Caudoviricetes</taxon>
        <taxon>Vilmaviridae</taxon>
        <taxon>Mclasvirinae</taxon>
        <taxon>Reyvirus</taxon>
        <taxon>Reyvirus aziz</taxon>
    </lineage>
</organism>
<reference evidence="1 2" key="1">
    <citation type="submission" date="2020-06" db="EMBL/GenBank/DDBJ databases">
        <authorList>
            <person name="Ruesch T."/>
            <person name="Stepniewski C."/>
            <person name="Ballard C."/>
            <person name="Battaglia S."/>
            <person name="Diaz I."/>
            <person name="Engley A."/>
            <person name="Erickson A."/>
            <person name="Ernst L."/>
            <person name="Gonzales E."/>
            <person name="Haider A."/>
            <person name="Harrison M."/>
            <person name="Moore J."/>
            <person name="Paratore J."/>
            <person name="Rafanan A."/>
            <person name="Storz S."/>
            <person name="Poxleitner M.K."/>
            <person name="Anders K.R."/>
            <person name="Garlena R.A."/>
            <person name="Russell D.A."/>
            <person name="Pope W.H."/>
            <person name="Jacobs-Sera D."/>
            <person name="Hatfull G.F."/>
        </authorList>
    </citation>
    <scope>NUCLEOTIDE SEQUENCE [LARGE SCALE GENOMIC DNA]</scope>
</reference>
<evidence type="ECO:0000313" key="2">
    <source>
        <dbReference type="Proteomes" id="UP000515890"/>
    </source>
</evidence>
<evidence type="ECO:0000313" key="1">
    <source>
        <dbReference type="EMBL" id="QNJ56774.1"/>
    </source>
</evidence>
<dbReference type="KEGG" id="vg:63210356"/>
<dbReference type="GeneID" id="63210356"/>
<gene>
    <name evidence="1" type="primary">136</name>
    <name evidence="1" type="ORF">SEA_AZIZ_136</name>
</gene>
<dbReference type="Proteomes" id="UP000515890">
    <property type="component" value="Segment"/>
</dbReference>
<reference evidence="2" key="2">
    <citation type="journal article" date="2021" name="Microbiol. Resour. Announc.">
        <title>Genome Sequences of Subcluster M2 Mycobacteriophages Estes and Aziz.</title>
        <authorList>
            <person name="Fitzgerald S.K."/>
            <person name="Johnson E.H."/>
            <person name="Storz S.H.R."/>
            <person name="Ballard C."/>
            <person name="Battaglia S."/>
            <person name="Boice M."/>
            <person name="Bramwell-Butcher J."/>
            <person name="Dedinsky M."/>
            <person name="DeKlotz J."/>
            <person name="Diaz I."/>
            <person name="Engley A."/>
            <person name="Ernst L."/>
            <person name="Gonzales E."/>
            <person name="Groscost A."/>
            <person name="Grosser P."/>
            <person name="Haider A."/>
            <person name="Harrison M."/>
            <person name="Husler K."/>
            <person name="Lau J."/>
            <person name="Monlux M."/>
            <person name="Paratore J."/>
            <person name="Ruesch T."/>
            <person name="Schlesinger M."/>
            <person name="Scholes A."/>
            <person name="Poxleitner M.K."/>
            <person name="Anders K.R."/>
        </authorList>
    </citation>
    <scope>NUCLEOTIDE SEQUENCE [LARGE SCALE GENOMIC DNA]</scope>
</reference>
<dbReference type="RefSeq" id="YP_010013719.1">
    <property type="nucleotide sequence ID" value="NC_053513.1"/>
</dbReference>
<proteinExistence type="predicted"/>